<name>A0A6J7ZPX3_PLARU</name>
<protein>
    <submittedName>
        <fullName evidence="1">Uncharacterized protein</fullName>
    </submittedName>
</protein>
<evidence type="ECO:0000313" key="1">
    <source>
        <dbReference type="EMBL" id="CAC5344619.1"/>
    </source>
</evidence>
<dbReference type="AlphaFoldDB" id="A0A6J7ZPX3"/>
<gene>
    <name evidence="1" type="ORF">PLAN_41034</name>
</gene>
<reference evidence="1" key="1">
    <citation type="submission" date="2020-05" db="EMBL/GenBank/DDBJ databases">
        <authorList>
            <consortium name="Genoscope - CEA"/>
            <person name="William W."/>
        </authorList>
    </citation>
    <scope>NUCLEOTIDE SEQUENCE [LARGE SCALE GENOMIC DNA]</scope>
    <source>
        <strain evidence="1">PCC 7821</strain>
    </source>
</reference>
<keyword evidence="2" id="KW-1185">Reference proteome</keyword>
<accession>A0A6J7ZPX3</accession>
<evidence type="ECO:0000313" key="2">
    <source>
        <dbReference type="Proteomes" id="UP000196521"/>
    </source>
</evidence>
<dbReference type="EMBL" id="LR812490">
    <property type="protein sequence ID" value="CAC5344619.1"/>
    <property type="molecule type" value="Genomic_DNA"/>
</dbReference>
<proteinExistence type="predicted"/>
<comment type="caution">
    <text evidence="1">The sequence shown here is derived from an EMBL/GenBank/DDBJ whole genome shotgun (WGS) entry which is preliminary data.</text>
</comment>
<dbReference type="Proteomes" id="UP000196521">
    <property type="component" value="Chromosome"/>
</dbReference>
<dbReference type="EMBL" id="CZCZ02000014">
    <property type="protein sequence ID" value="CAC5344619.1"/>
    <property type="molecule type" value="Genomic_DNA"/>
</dbReference>
<organism evidence="1 2">
    <name type="scientific">Planktothrix rubescens CCAP 1459/22</name>
    <dbReference type="NCBI Taxonomy" id="329571"/>
    <lineage>
        <taxon>Bacteria</taxon>
        <taxon>Bacillati</taxon>
        <taxon>Cyanobacteriota</taxon>
        <taxon>Cyanophyceae</taxon>
        <taxon>Oscillatoriophycideae</taxon>
        <taxon>Oscillatoriales</taxon>
        <taxon>Microcoleaceae</taxon>
        <taxon>Planktothrix</taxon>
    </lineage>
</organism>
<sequence>MRSVRVRGDALSGFGAEVFFDELQVDIGGGVIAVIEFATVDAEELEGLVEVSFGELGLQELGEFDYWDIPML</sequence>